<dbReference type="SUPFAM" id="SSF117892">
    <property type="entry name" value="Band 7/SPFH domain"/>
    <property type="match status" value="1"/>
</dbReference>
<evidence type="ECO:0000256" key="4">
    <source>
        <dbReference type="SAM" id="Phobius"/>
    </source>
</evidence>
<comment type="subcellular location">
    <subcellularLocation>
        <location evidence="1">Membrane</location>
        <topology evidence="1">Single-pass membrane protein</topology>
    </subcellularLocation>
</comment>
<evidence type="ECO:0000313" key="7">
    <source>
        <dbReference type="Proteomes" id="UP000545386"/>
    </source>
</evidence>
<dbReference type="Pfam" id="PF01145">
    <property type="entry name" value="Band_7"/>
    <property type="match status" value="1"/>
</dbReference>
<dbReference type="InterPro" id="IPR036013">
    <property type="entry name" value="Band_7/SPFH_dom_sf"/>
</dbReference>
<protein>
    <submittedName>
        <fullName evidence="6">Prohibitin family protein</fullName>
    </submittedName>
</protein>
<dbReference type="InterPro" id="IPR000163">
    <property type="entry name" value="Prohibitin"/>
</dbReference>
<feature type="compositionally biased region" description="Polar residues" evidence="3">
    <location>
        <begin position="296"/>
        <end position="305"/>
    </location>
</feature>
<evidence type="ECO:0000313" key="6">
    <source>
        <dbReference type="EMBL" id="MBC2768953.1"/>
    </source>
</evidence>
<organism evidence="6 7">
    <name type="scientific">Pusillimonas minor</name>
    <dbReference type="NCBI Taxonomy" id="2697024"/>
    <lineage>
        <taxon>Bacteria</taxon>
        <taxon>Pseudomonadati</taxon>
        <taxon>Pseudomonadota</taxon>
        <taxon>Betaproteobacteria</taxon>
        <taxon>Burkholderiales</taxon>
        <taxon>Alcaligenaceae</taxon>
        <taxon>Pusillimonas</taxon>
    </lineage>
</organism>
<accession>A0A842HL31</accession>
<gene>
    <name evidence="6" type="ORF">GTU67_03375</name>
</gene>
<dbReference type="InterPro" id="IPR001107">
    <property type="entry name" value="Band_7"/>
</dbReference>
<dbReference type="GO" id="GO:0007005">
    <property type="term" value="P:mitochondrion organization"/>
    <property type="evidence" value="ECO:0007669"/>
    <property type="project" value="TreeGrafter"/>
</dbReference>
<feature type="region of interest" description="Disordered" evidence="3">
    <location>
        <begin position="296"/>
        <end position="374"/>
    </location>
</feature>
<proteinExistence type="predicted"/>
<dbReference type="PANTHER" id="PTHR23222">
    <property type="entry name" value="PROHIBITIN"/>
    <property type="match status" value="1"/>
</dbReference>
<evidence type="ECO:0000256" key="3">
    <source>
        <dbReference type="SAM" id="MobiDB-lite"/>
    </source>
</evidence>
<dbReference type="AlphaFoldDB" id="A0A842HL31"/>
<keyword evidence="4" id="KW-1133">Transmembrane helix</keyword>
<feature type="compositionally biased region" description="Low complexity" evidence="3">
    <location>
        <begin position="306"/>
        <end position="341"/>
    </location>
</feature>
<dbReference type="PANTHER" id="PTHR23222:SF1">
    <property type="entry name" value="PROHIBITIN-2"/>
    <property type="match status" value="1"/>
</dbReference>
<dbReference type="Gene3D" id="3.30.479.30">
    <property type="entry name" value="Band 7 domain"/>
    <property type="match status" value="1"/>
</dbReference>
<dbReference type="EMBL" id="JACJUU010000002">
    <property type="protein sequence ID" value="MBC2768953.1"/>
    <property type="molecule type" value="Genomic_DNA"/>
</dbReference>
<keyword evidence="2 4" id="KW-0472">Membrane</keyword>
<keyword evidence="4" id="KW-0812">Transmembrane</keyword>
<dbReference type="SMART" id="SM00244">
    <property type="entry name" value="PHB"/>
    <property type="match status" value="1"/>
</dbReference>
<feature type="transmembrane region" description="Helical" evidence="4">
    <location>
        <begin position="12"/>
        <end position="31"/>
    </location>
</feature>
<keyword evidence="7" id="KW-1185">Reference proteome</keyword>
<comment type="caution">
    <text evidence="6">The sequence shown here is derived from an EMBL/GenBank/DDBJ whole genome shotgun (WGS) entry which is preliminary data.</text>
</comment>
<name>A0A842HL31_9BURK</name>
<sequence length="374" mass="41807">MNVKLRHLLRRLASTLIFLLLVAVFLIIILWDAVIQTTPVGHASVLWHRFPVGGQSSVGPLREGMHIIQPWDRFYTYDLRLQTKDQDFQVVSKDGLHFNISLTIRWRIIRHNLVLLNQTMGPNYVDKLLVPKVGWAARRVVANYSAEALFTDKRTEVQELLYKLITEGSPKNGIAGESPDMRDDEDVVELTDVLIRNVELPAQIKRAIENKLEQAQIVEEYRFIVQREVLESQRKEIEAEGIRKFQETIAPAISDSYLKWRGIEASLELAKSPNSKIVIFGNSESGLPVIFDATDKGQSPITIDTSSKSESPPAKAAKKLTPAAGAEKTADTAAAKGDPAAYPNLAEGMPPTPEAMRGYKDDGPNHRNPVARSR</sequence>
<evidence type="ECO:0000256" key="2">
    <source>
        <dbReference type="ARBA" id="ARBA00023136"/>
    </source>
</evidence>
<evidence type="ECO:0000259" key="5">
    <source>
        <dbReference type="SMART" id="SM00244"/>
    </source>
</evidence>
<dbReference type="Proteomes" id="UP000545386">
    <property type="component" value="Unassembled WGS sequence"/>
</dbReference>
<evidence type="ECO:0000256" key="1">
    <source>
        <dbReference type="ARBA" id="ARBA00004167"/>
    </source>
</evidence>
<dbReference type="CDD" id="cd03401">
    <property type="entry name" value="SPFH_prohibitin"/>
    <property type="match status" value="1"/>
</dbReference>
<reference evidence="6 7" key="1">
    <citation type="submission" date="2020-08" db="EMBL/GenBank/DDBJ databases">
        <title>Paraeoetvoesia sp. YC-7-48 draft genome sequence.</title>
        <authorList>
            <person name="Yao L."/>
        </authorList>
    </citation>
    <scope>NUCLEOTIDE SEQUENCE [LARGE SCALE GENOMIC DNA]</scope>
    <source>
        <strain evidence="7">YC-7-48</strain>
    </source>
</reference>
<dbReference type="GO" id="GO:0016020">
    <property type="term" value="C:membrane"/>
    <property type="evidence" value="ECO:0007669"/>
    <property type="project" value="UniProtKB-SubCell"/>
</dbReference>
<feature type="domain" description="Band 7" evidence="5">
    <location>
        <begin position="33"/>
        <end position="212"/>
    </location>
</feature>
<dbReference type="RefSeq" id="WP_185778766.1">
    <property type="nucleotide sequence ID" value="NZ_JACJUU010000002.1"/>
</dbReference>